<proteinExistence type="predicted"/>
<dbReference type="RefSeq" id="WP_299610649.1">
    <property type="nucleotide sequence ID" value="NZ_BAAAGE010000005.1"/>
</dbReference>
<organism evidence="2 3">
    <name type="scientific">Aquimarina litoralis</name>
    <dbReference type="NCBI Taxonomy" id="584605"/>
    <lineage>
        <taxon>Bacteria</taxon>
        <taxon>Pseudomonadati</taxon>
        <taxon>Bacteroidota</taxon>
        <taxon>Flavobacteriia</taxon>
        <taxon>Flavobacteriales</taxon>
        <taxon>Flavobacteriaceae</taxon>
        <taxon>Aquimarina</taxon>
    </lineage>
</organism>
<evidence type="ECO:0000313" key="2">
    <source>
        <dbReference type="EMBL" id="GAA0730557.1"/>
    </source>
</evidence>
<accession>A0ABN1J6W9</accession>
<feature type="signal peptide" evidence="1">
    <location>
        <begin position="1"/>
        <end position="22"/>
    </location>
</feature>
<dbReference type="Pfam" id="PF20125">
    <property type="entry name" value="DUF6515"/>
    <property type="match status" value="1"/>
</dbReference>
<keyword evidence="3" id="KW-1185">Reference proteome</keyword>
<protein>
    <submittedName>
        <fullName evidence="2">Uncharacterized protein</fullName>
    </submittedName>
</protein>
<reference evidence="2 3" key="1">
    <citation type="journal article" date="2019" name="Int. J. Syst. Evol. Microbiol.">
        <title>The Global Catalogue of Microorganisms (GCM) 10K type strain sequencing project: providing services to taxonomists for standard genome sequencing and annotation.</title>
        <authorList>
            <consortium name="The Broad Institute Genomics Platform"/>
            <consortium name="The Broad Institute Genome Sequencing Center for Infectious Disease"/>
            <person name="Wu L."/>
            <person name="Ma J."/>
        </authorList>
    </citation>
    <scope>NUCLEOTIDE SEQUENCE [LARGE SCALE GENOMIC DNA]</scope>
    <source>
        <strain evidence="2 3">JCM 15974</strain>
    </source>
</reference>
<gene>
    <name evidence="2" type="ORF">GCM10009430_41850</name>
</gene>
<name>A0ABN1J6W9_9FLAO</name>
<feature type="chain" id="PRO_5045390155" evidence="1">
    <location>
        <begin position="23"/>
        <end position="114"/>
    </location>
</feature>
<evidence type="ECO:0000313" key="3">
    <source>
        <dbReference type="Proteomes" id="UP001501758"/>
    </source>
</evidence>
<dbReference type="EMBL" id="BAAAGE010000005">
    <property type="protein sequence ID" value="GAA0730557.1"/>
    <property type="molecule type" value="Genomic_DNA"/>
</dbReference>
<sequence length="114" mass="13102">MKTLFKTSVFGLLLLVFTTSCATTVRVRPANKVVVTKVHNPRVVVHKNVKYYRSGGVWYVKKNRRYVAVAAPVGVRVKTLPTGYRVVKVRGVKYYRYKGVYYKRTGRNYVVVNV</sequence>
<evidence type="ECO:0000256" key="1">
    <source>
        <dbReference type="SAM" id="SignalP"/>
    </source>
</evidence>
<dbReference type="Proteomes" id="UP001501758">
    <property type="component" value="Unassembled WGS sequence"/>
</dbReference>
<comment type="caution">
    <text evidence="2">The sequence shown here is derived from an EMBL/GenBank/DDBJ whole genome shotgun (WGS) entry which is preliminary data.</text>
</comment>
<keyword evidence="1" id="KW-0732">Signal</keyword>
<dbReference type="InterPro" id="IPR045398">
    <property type="entry name" value="DUF6515"/>
</dbReference>
<dbReference type="PROSITE" id="PS51257">
    <property type="entry name" value="PROKAR_LIPOPROTEIN"/>
    <property type="match status" value="1"/>
</dbReference>